<proteinExistence type="predicted"/>
<feature type="transmembrane region" description="Helical" evidence="7">
    <location>
        <begin position="49"/>
        <end position="67"/>
    </location>
</feature>
<reference evidence="10" key="1">
    <citation type="journal article" date="2019" name="Int. J. Syst. Evol. Microbiol.">
        <title>The Global Catalogue of Microorganisms (GCM) 10K type strain sequencing project: providing services to taxonomists for standard genome sequencing and annotation.</title>
        <authorList>
            <consortium name="The Broad Institute Genomics Platform"/>
            <consortium name="The Broad Institute Genome Sequencing Center for Infectious Disease"/>
            <person name="Wu L."/>
            <person name="Ma J."/>
        </authorList>
    </citation>
    <scope>NUCLEOTIDE SEQUENCE [LARGE SCALE GENOMIC DNA]</scope>
    <source>
        <strain evidence="10">CCUG 57263</strain>
    </source>
</reference>
<feature type="transmembrane region" description="Helical" evidence="7">
    <location>
        <begin position="15"/>
        <end position="37"/>
    </location>
</feature>
<gene>
    <name evidence="9" type="ORF">ACFQ03_25070</name>
</gene>
<dbReference type="PANTHER" id="PTHR43744:SF9">
    <property type="entry name" value="POLYGALACTURONAN_RHAMNOGALACTURONAN TRANSPORT SYSTEM PERMEASE PROTEIN YTCP"/>
    <property type="match status" value="1"/>
</dbReference>
<evidence type="ECO:0000313" key="9">
    <source>
        <dbReference type="EMBL" id="MFD0872399.1"/>
    </source>
</evidence>
<comment type="subcellular location">
    <subcellularLocation>
        <location evidence="1">Cell membrane</location>
        <topology evidence="1">Multi-pass membrane protein</topology>
    </subcellularLocation>
</comment>
<evidence type="ECO:0000256" key="6">
    <source>
        <dbReference type="ARBA" id="ARBA00023136"/>
    </source>
</evidence>
<evidence type="ECO:0000256" key="3">
    <source>
        <dbReference type="ARBA" id="ARBA00022475"/>
    </source>
</evidence>
<dbReference type="RefSeq" id="WP_144937375.1">
    <property type="nucleotide sequence ID" value="NZ_JBHTIU010000108.1"/>
</dbReference>
<dbReference type="CDD" id="cd06261">
    <property type="entry name" value="TM_PBP2"/>
    <property type="match status" value="1"/>
</dbReference>
<keyword evidence="5 7" id="KW-1133">Transmembrane helix</keyword>
<dbReference type="EMBL" id="JBHTIU010000108">
    <property type="protein sequence ID" value="MFD0872399.1"/>
    <property type="molecule type" value="Genomic_DNA"/>
</dbReference>
<feature type="domain" description="ABC transmembrane type-1" evidence="8">
    <location>
        <begin position="77"/>
        <end position="280"/>
    </location>
</feature>
<sequence>MNTQIKTTGDRLIDALFYTILTLIGLATLFPMYYVVIMSITPLKETIRNGGFVLFPSEVTFSAYRAIFESPRLPQSLKITTLITVLGTFLNLVFTLLLAYPLSRKQMPGRKLCLFLIVFTMVFNGGLIPNYLVVKEFGLLDSIWALIIPSLIATFNLLIAKTFFENMSIEIQEAAKIDGCNDLQTLFWVVLPLSKAIIATIGLFYAVAHWNEFFAGIMFITNDKLYPLQVILRDMLQQPNMSVEMMSQVQGLEAELPPFSIRMAMVVATTLPILFVYPFVQKYFTKGVMLGAIKG</sequence>
<feature type="transmembrane region" description="Helical" evidence="7">
    <location>
        <begin position="143"/>
        <end position="164"/>
    </location>
</feature>
<dbReference type="PROSITE" id="PS50928">
    <property type="entry name" value="ABC_TM1"/>
    <property type="match status" value="1"/>
</dbReference>
<protein>
    <submittedName>
        <fullName evidence="9">Carbohydrate ABC transporter permease</fullName>
    </submittedName>
</protein>
<keyword evidence="3" id="KW-1003">Cell membrane</keyword>
<accession>A0ABW3DII3</accession>
<organism evidence="9 10">
    <name type="scientific">Paenibacillus residui</name>
    <dbReference type="NCBI Taxonomy" id="629724"/>
    <lineage>
        <taxon>Bacteria</taxon>
        <taxon>Bacillati</taxon>
        <taxon>Bacillota</taxon>
        <taxon>Bacilli</taxon>
        <taxon>Bacillales</taxon>
        <taxon>Paenibacillaceae</taxon>
        <taxon>Paenibacillus</taxon>
    </lineage>
</organism>
<name>A0ABW3DII3_9BACL</name>
<keyword evidence="6 7" id="KW-0472">Membrane</keyword>
<dbReference type="PANTHER" id="PTHR43744">
    <property type="entry name" value="ABC TRANSPORTER PERMEASE PROTEIN MG189-RELATED-RELATED"/>
    <property type="match status" value="1"/>
</dbReference>
<feature type="transmembrane region" description="Helical" evidence="7">
    <location>
        <begin position="79"/>
        <end position="100"/>
    </location>
</feature>
<evidence type="ECO:0000256" key="1">
    <source>
        <dbReference type="ARBA" id="ARBA00004651"/>
    </source>
</evidence>
<feature type="transmembrane region" description="Helical" evidence="7">
    <location>
        <begin position="259"/>
        <end position="280"/>
    </location>
</feature>
<evidence type="ECO:0000256" key="5">
    <source>
        <dbReference type="ARBA" id="ARBA00022989"/>
    </source>
</evidence>
<feature type="transmembrane region" description="Helical" evidence="7">
    <location>
        <begin position="185"/>
        <end position="208"/>
    </location>
</feature>
<evidence type="ECO:0000256" key="4">
    <source>
        <dbReference type="ARBA" id="ARBA00022692"/>
    </source>
</evidence>
<keyword evidence="2" id="KW-0813">Transport</keyword>
<evidence type="ECO:0000256" key="7">
    <source>
        <dbReference type="SAM" id="Phobius"/>
    </source>
</evidence>
<comment type="caution">
    <text evidence="9">The sequence shown here is derived from an EMBL/GenBank/DDBJ whole genome shotgun (WGS) entry which is preliminary data.</text>
</comment>
<dbReference type="Gene3D" id="1.10.3720.10">
    <property type="entry name" value="MetI-like"/>
    <property type="match status" value="1"/>
</dbReference>
<dbReference type="SUPFAM" id="SSF161098">
    <property type="entry name" value="MetI-like"/>
    <property type="match status" value="1"/>
</dbReference>
<dbReference type="InterPro" id="IPR035906">
    <property type="entry name" value="MetI-like_sf"/>
</dbReference>
<dbReference type="InterPro" id="IPR000515">
    <property type="entry name" value="MetI-like"/>
</dbReference>
<keyword evidence="4 7" id="KW-0812">Transmembrane</keyword>
<evidence type="ECO:0000256" key="2">
    <source>
        <dbReference type="ARBA" id="ARBA00022448"/>
    </source>
</evidence>
<evidence type="ECO:0000313" key="10">
    <source>
        <dbReference type="Proteomes" id="UP001597120"/>
    </source>
</evidence>
<feature type="transmembrane region" description="Helical" evidence="7">
    <location>
        <begin position="112"/>
        <end position="131"/>
    </location>
</feature>
<dbReference type="Proteomes" id="UP001597120">
    <property type="component" value="Unassembled WGS sequence"/>
</dbReference>
<evidence type="ECO:0000259" key="8">
    <source>
        <dbReference type="PROSITE" id="PS50928"/>
    </source>
</evidence>
<keyword evidence="10" id="KW-1185">Reference proteome</keyword>